<evidence type="ECO:0000256" key="4">
    <source>
        <dbReference type="ARBA" id="ARBA00022729"/>
    </source>
</evidence>
<dbReference type="SUPFAM" id="SSF53649">
    <property type="entry name" value="Alkaline phosphatase-like"/>
    <property type="match status" value="1"/>
</dbReference>
<dbReference type="Pfam" id="PF00884">
    <property type="entry name" value="Sulfatase"/>
    <property type="match status" value="1"/>
</dbReference>
<dbReference type="PANTHER" id="PTHR42693">
    <property type="entry name" value="ARYLSULFATASE FAMILY MEMBER"/>
    <property type="match status" value="1"/>
</dbReference>
<evidence type="ECO:0000256" key="6">
    <source>
        <dbReference type="ARBA" id="ARBA00022837"/>
    </source>
</evidence>
<dbReference type="EMBL" id="CP017641">
    <property type="protein sequence ID" value="APZ96647.1"/>
    <property type="molecule type" value="Genomic_DNA"/>
</dbReference>
<evidence type="ECO:0000256" key="1">
    <source>
        <dbReference type="ARBA" id="ARBA00001913"/>
    </source>
</evidence>
<keyword evidence="5" id="KW-0378">Hydrolase</keyword>
<reference evidence="8 9" key="1">
    <citation type="journal article" date="2016" name="Front. Microbiol.">
        <title>Fuerstia marisgermanicae gen. nov., sp. nov., an Unusual Member of the Phylum Planctomycetes from the German Wadden Sea.</title>
        <authorList>
            <person name="Kohn T."/>
            <person name="Heuer A."/>
            <person name="Jogler M."/>
            <person name="Vollmers J."/>
            <person name="Boedeker C."/>
            <person name="Bunk B."/>
            <person name="Rast P."/>
            <person name="Borchert D."/>
            <person name="Glockner I."/>
            <person name="Freese H.M."/>
            <person name="Klenk H.P."/>
            <person name="Overmann J."/>
            <person name="Kaster A.K."/>
            <person name="Rohde M."/>
            <person name="Wiegand S."/>
            <person name="Jogler C."/>
        </authorList>
    </citation>
    <scope>NUCLEOTIDE SEQUENCE [LARGE SCALE GENOMIC DNA]</scope>
    <source>
        <strain evidence="8 9">NH11</strain>
    </source>
</reference>
<evidence type="ECO:0000259" key="7">
    <source>
        <dbReference type="Pfam" id="PF00884"/>
    </source>
</evidence>
<dbReference type="GO" id="GO:0004065">
    <property type="term" value="F:arylsulfatase activity"/>
    <property type="evidence" value="ECO:0007669"/>
    <property type="project" value="TreeGrafter"/>
</dbReference>
<comment type="cofactor">
    <cofactor evidence="1">
        <name>Ca(2+)</name>
        <dbReference type="ChEBI" id="CHEBI:29108"/>
    </cofactor>
</comment>
<evidence type="ECO:0000256" key="2">
    <source>
        <dbReference type="ARBA" id="ARBA00008779"/>
    </source>
</evidence>
<keyword evidence="4" id="KW-0732">Signal</keyword>
<proteinExistence type="inferred from homology"/>
<protein>
    <submittedName>
        <fullName evidence="8">Arylsulfatase</fullName>
    </submittedName>
</protein>
<evidence type="ECO:0000313" key="9">
    <source>
        <dbReference type="Proteomes" id="UP000187735"/>
    </source>
</evidence>
<dbReference type="GO" id="GO:0046872">
    <property type="term" value="F:metal ion binding"/>
    <property type="evidence" value="ECO:0007669"/>
    <property type="project" value="UniProtKB-KW"/>
</dbReference>
<keyword evidence="6" id="KW-0106">Calcium</keyword>
<sequence>MLDAIDDLNVRENTLVIWMSENGPEEIFPHNGTAGPWRGTYFTALEGSLRAPFLVRWPGKIEAGAVHNEIMHVTDLYPTLAHIAGAKIPTDRIIDGLNQFDFLSGKAKRSPREGFPVYNGDILQAYKWRNWKLHFRTQETMRSNIERPGMPRLYNLLTDPKGGVRPYRKGR</sequence>
<accession>A0A1P8WRH1</accession>
<evidence type="ECO:0000313" key="8">
    <source>
        <dbReference type="EMBL" id="APZ96647.1"/>
    </source>
</evidence>
<gene>
    <name evidence="8" type="ORF">Fuma_06320</name>
</gene>
<dbReference type="Proteomes" id="UP000187735">
    <property type="component" value="Chromosome"/>
</dbReference>
<keyword evidence="3" id="KW-0479">Metal-binding</keyword>
<dbReference type="InterPro" id="IPR000917">
    <property type="entry name" value="Sulfatase_N"/>
</dbReference>
<name>A0A1P8WRH1_9PLAN</name>
<dbReference type="PANTHER" id="PTHR42693:SF42">
    <property type="entry name" value="ARYLSULFATASE G"/>
    <property type="match status" value="1"/>
</dbReference>
<organism evidence="8 9">
    <name type="scientific">Fuerstiella marisgermanici</name>
    <dbReference type="NCBI Taxonomy" id="1891926"/>
    <lineage>
        <taxon>Bacteria</taxon>
        <taxon>Pseudomonadati</taxon>
        <taxon>Planctomycetota</taxon>
        <taxon>Planctomycetia</taxon>
        <taxon>Planctomycetales</taxon>
        <taxon>Planctomycetaceae</taxon>
        <taxon>Fuerstiella</taxon>
    </lineage>
</organism>
<keyword evidence="9" id="KW-1185">Reference proteome</keyword>
<feature type="domain" description="Sulfatase N-terminal" evidence="7">
    <location>
        <begin position="2"/>
        <end position="85"/>
    </location>
</feature>
<dbReference type="AlphaFoldDB" id="A0A1P8WRH1"/>
<dbReference type="InterPro" id="IPR017850">
    <property type="entry name" value="Alkaline_phosphatase_core_sf"/>
</dbReference>
<dbReference type="Gene3D" id="3.40.720.10">
    <property type="entry name" value="Alkaline Phosphatase, subunit A"/>
    <property type="match status" value="1"/>
</dbReference>
<dbReference type="STRING" id="1891926.Fuma_06320"/>
<dbReference type="Gene3D" id="3.30.1120.10">
    <property type="match status" value="1"/>
</dbReference>
<evidence type="ECO:0000256" key="3">
    <source>
        <dbReference type="ARBA" id="ARBA00022723"/>
    </source>
</evidence>
<dbReference type="OrthoDB" id="9803751at2"/>
<comment type="similarity">
    <text evidence="2">Belongs to the sulfatase family.</text>
</comment>
<dbReference type="KEGG" id="fmr:Fuma_06320"/>
<evidence type="ECO:0000256" key="5">
    <source>
        <dbReference type="ARBA" id="ARBA00022801"/>
    </source>
</evidence>
<dbReference type="InterPro" id="IPR050738">
    <property type="entry name" value="Sulfatase"/>
</dbReference>